<evidence type="ECO:0000313" key="1">
    <source>
        <dbReference type="EMBL" id="CAF1365913.1"/>
    </source>
</evidence>
<reference evidence="1" key="1">
    <citation type="submission" date="2021-02" db="EMBL/GenBank/DDBJ databases">
        <authorList>
            <person name="Nowell W R."/>
        </authorList>
    </citation>
    <scope>NUCLEOTIDE SEQUENCE</scope>
</reference>
<gene>
    <name evidence="1" type="ORF">SEV965_LOCUS29629</name>
</gene>
<evidence type="ECO:0000313" key="2">
    <source>
        <dbReference type="Proteomes" id="UP000663889"/>
    </source>
</evidence>
<feature type="non-terminal residue" evidence="1">
    <location>
        <position position="1"/>
    </location>
</feature>
<name>A0A815IH66_9BILA</name>
<organism evidence="1 2">
    <name type="scientific">Rotaria sordida</name>
    <dbReference type="NCBI Taxonomy" id="392033"/>
    <lineage>
        <taxon>Eukaryota</taxon>
        <taxon>Metazoa</taxon>
        <taxon>Spiralia</taxon>
        <taxon>Gnathifera</taxon>
        <taxon>Rotifera</taxon>
        <taxon>Eurotatoria</taxon>
        <taxon>Bdelloidea</taxon>
        <taxon>Philodinida</taxon>
        <taxon>Philodinidae</taxon>
        <taxon>Rotaria</taxon>
    </lineage>
</organism>
<dbReference type="Proteomes" id="UP000663889">
    <property type="component" value="Unassembled WGS sequence"/>
</dbReference>
<proteinExistence type="predicted"/>
<dbReference type="EMBL" id="CAJNOU010003026">
    <property type="protein sequence ID" value="CAF1365913.1"/>
    <property type="molecule type" value="Genomic_DNA"/>
</dbReference>
<protein>
    <submittedName>
        <fullName evidence="1">Uncharacterized protein</fullName>
    </submittedName>
</protein>
<comment type="caution">
    <text evidence="1">The sequence shown here is derived from an EMBL/GenBank/DDBJ whole genome shotgun (WGS) entry which is preliminary data.</text>
</comment>
<accession>A0A815IH66</accession>
<dbReference type="AlphaFoldDB" id="A0A815IH66"/>
<sequence length="191" mass="21759">DDDDSSTINNIKLEGFDTIDEKNNSSIINTTNDVLGMDEHSKECSYINEDPAPGVTHSSITIIRAHDKSTSTSPLHTSTAVDFCTSSFSSLEYRSKSTQTDDTISTPSIKKKLNLKLKKKIARRLNLTIKELQECKDDYDIRKTCRHITQRLYPDEHTRASMKISNMSNQQKKDIRGNINWYLICRENSLP</sequence>